<reference evidence="1 2" key="1">
    <citation type="submission" date="2015-10" db="EMBL/GenBank/DDBJ databases">
        <title>Genome analyses suggest a sexual origin of heterokaryosis in a supposedly ancient asexual fungus.</title>
        <authorList>
            <person name="Ropars J."/>
            <person name="Sedzielewska K."/>
            <person name="Noel J."/>
            <person name="Charron P."/>
            <person name="Farinelli L."/>
            <person name="Marton T."/>
            <person name="Kruger M."/>
            <person name="Pelin A."/>
            <person name="Brachmann A."/>
            <person name="Corradi N."/>
        </authorList>
    </citation>
    <scope>NUCLEOTIDE SEQUENCE [LARGE SCALE GENOMIC DNA]</scope>
    <source>
        <strain evidence="1 2">A4</strain>
    </source>
</reference>
<gene>
    <name evidence="1" type="ORF">RhiirA4_490736</name>
</gene>
<evidence type="ECO:0000313" key="2">
    <source>
        <dbReference type="Proteomes" id="UP000234323"/>
    </source>
</evidence>
<name>A0A2I1HVY9_9GLOM</name>
<proteinExistence type="predicted"/>
<dbReference type="EMBL" id="LLXI01008768">
    <property type="protein sequence ID" value="PKY63028.1"/>
    <property type="molecule type" value="Genomic_DNA"/>
</dbReference>
<protein>
    <submittedName>
        <fullName evidence="1">Uncharacterized protein</fullName>
    </submittedName>
</protein>
<dbReference type="AlphaFoldDB" id="A0A2I1HVY9"/>
<organism evidence="1 2">
    <name type="scientific">Rhizophagus irregularis</name>
    <dbReference type="NCBI Taxonomy" id="588596"/>
    <lineage>
        <taxon>Eukaryota</taxon>
        <taxon>Fungi</taxon>
        <taxon>Fungi incertae sedis</taxon>
        <taxon>Mucoromycota</taxon>
        <taxon>Glomeromycotina</taxon>
        <taxon>Glomeromycetes</taxon>
        <taxon>Glomerales</taxon>
        <taxon>Glomeraceae</taxon>
        <taxon>Rhizophagus</taxon>
    </lineage>
</organism>
<comment type="caution">
    <text evidence="1">The sequence shown here is derived from an EMBL/GenBank/DDBJ whole genome shotgun (WGS) entry which is preliminary data.</text>
</comment>
<accession>A0A2I1HVY9</accession>
<dbReference type="Proteomes" id="UP000234323">
    <property type="component" value="Unassembled WGS sequence"/>
</dbReference>
<evidence type="ECO:0000313" key="1">
    <source>
        <dbReference type="EMBL" id="PKY63028.1"/>
    </source>
</evidence>
<sequence length="185" mass="20983">TVLHSTFPPDSTTIRLTSLVLPVPIISGANDDNTTSQHPVTLDVTDDFIFLSPIFVPSNSPVDTLPLIPASSTLPYDKESDSPYTFTLRTILDGCIQPRRNVGSNCLYSTRRSNCYFFLDPTPDLENCYTIHTNSRSLFTTEPFPFISDRSSLNQKFILSKFLTFFFHRQSSVPSRARRKYFARL</sequence>
<feature type="non-terminal residue" evidence="1">
    <location>
        <position position="1"/>
    </location>
</feature>
<keyword evidence="2" id="KW-1185">Reference proteome</keyword>